<evidence type="ECO:0000259" key="1">
    <source>
        <dbReference type="PROSITE" id="PS50234"/>
    </source>
</evidence>
<dbReference type="PANTHER" id="PTHR22588:SF3">
    <property type="entry name" value="VWFA DOMAIN-CONTAINING PROTEIN"/>
    <property type="match status" value="1"/>
</dbReference>
<sequence>MAMLAVLMPVMIAVAAFAINVAHMEMARTELQISMDVATRAAGRVLAVTGDQQQAVQIAEQLLNANPYANQTLALSEAEITFGVSTRLSEVERYDFGMGNNPNAVKIESNGTNHVPTLFPSMGVPIQIRPIKTSIATKVELDIALVIDRSGSMAYSTSEEADGSGPDAADDDWEWGDPVPPNSRWLDTVAAVDTFLQVMEQSHHDERVTLTTYASKAHVDLDLTNDYNAVRHVLDGYSAAFGGGGTNTGEGITKGSAAVQKKNHARPWAAKVLIVMSDGLSTTGTEPVSAAQMAAEDQVMVYSVSFSDEADTVTMGEIAEAGSGKHYHATDGTQLIQVFEDIARGLPTLITF</sequence>
<dbReference type="InterPro" id="IPR052229">
    <property type="entry name" value="Collagen-VI/PIF"/>
</dbReference>
<dbReference type="SUPFAM" id="SSF53300">
    <property type="entry name" value="vWA-like"/>
    <property type="match status" value="1"/>
</dbReference>
<dbReference type="InterPro" id="IPR036465">
    <property type="entry name" value="vWFA_dom_sf"/>
</dbReference>
<dbReference type="Gene3D" id="3.40.50.410">
    <property type="entry name" value="von Willebrand factor, type A domain"/>
    <property type="match status" value="1"/>
</dbReference>
<dbReference type="PANTHER" id="PTHR22588">
    <property type="entry name" value="VWFA DOMAIN-CONTAINING PROTEIN"/>
    <property type="match status" value="1"/>
</dbReference>
<keyword evidence="3" id="KW-1185">Reference proteome</keyword>
<dbReference type="KEGG" id="smam:Mal15_43670"/>
<dbReference type="InterPro" id="IPR002035">
    <property type="entry name" value="VWF_A"/>
</dbReference>
<dbReference type="AlphaFoldDB" id="A0A5B9MJU3"/>
<proteinExistence type="predicted"/>
<dbReference type="CDD" id="cd00198">
    <property type="entry name" value="vWFA"/>
    <property type="match status" value="1"/>
</dbReference>
<gene>
    <name evidence="2" type="ORF">Mal15_43670</name>
</gene>
<dbReference type="EMBL" id="CP036264">
    <property type="protein sequence ID" value="QEG00297.1"/>
    <property type="molecule type" value="Genomic_DNA"/>
</dbReference>
<feature type="domain" description="VWFA" evidence="1">
    <location>
        <begin position="142"/>
        <end position="342"/>
    </location>
</feature>
<dbReference type="PROSITE" id="PS50234">
    <property type="entry name" value="VWFA"/>
    <property type="match status" value="1"/>
</dbReference>
<reference evidence="2 3" key="1">
    <citation type="submission" date="2019-02" db="EMBL/GenBank/DDBJ databases">
        <title>Planctomycetal bacteria perform biofilm scaping via a novel small molecule.</title>
        <authorList>
            <person name="Jeske O."/>
            <person name="Boedeker C."/>
            <person name="Wiegand S."/>
            <person name="Breitling P."/>
            <person name="Kallscheuer N."/>
            <person name="Jogler M."/>
            <person name="Rohde M."/>
            <person name="Petersen J."/>
            <person name="Medema M.H."/>
            <person name="Surup F."/>
            <person name="Jogler C."/>
        </authorList>
    </citation>
    <scope>NUCLEOTIDE SEQUENCE [LARGE SCALE GENOMIC DNA]</scope>
    <source>
        <strain evidence="2 3">Mal15</strain>
    </source>
</reference>
<dbReference type="Proteomes" id="UP000321353">
    <property type="component" value="Chromosome"/>
</dbReference>
<evidence type="ECO:0000313" key="2">
    <source>
        <dbReference type="EMBL" id="QEG00297.1"/>
    </source>
</evidence>
<dbReference type="RefSeq" id="WP_167546950.1">
    <property type="nucleotide sequence ID" value="NZ_CP036264.1"/>
</dbReference>
<evidence type="ECO:0000313" key="3">
    <source>
        <dbReference type="Proteomes" id="UP000321353"/>
    </source>
</evidence>
<dbReference type="Pfam" id="PF00092">
    <property type="entry name" value="VWA"/>
    <property type="match status" value="1"/>
</dbReference>
<name>A0A5B9MJU3_9BACT</name>
<accession>A0A5B9MJU3</accession>
<dbReference type="SMART" id="SM00327">
    <property type="entry name" value="VWA"/>
    <property type="match status" value="1"/>
</dbReference>
<dbReference type="InterPro" id="IPR028087">
    <property type="entry name" value="Tad_N"/>
</dbReference>
<dbReference type="Pfam" id="PF13400">
    <property type="entry name" value="Tad"/>
    <property type="match status" value="1"/>
</dbReference>
<protein>
    <submittedName>
        <fullName evidence="2">von Willebrand factor type A domain protein</fullName>
    </submittedName>
</protein>
<organism evidence="2 3">
    <name type="scientific">Stieleria maiorica</name>
    <dbReference type="NCBI Taxonomy" id="2795974"/>
    <lineage>
        <taxon>Bacteria</taxon>
        <taxon>Pseudomonadati</taxon>
        <taxon>Planctomycetota</taxon>
        <taxon>Planctomycetia</taxon>
        <taxon>Pirellulales</taxon>
        <taxon>Pirellulaceae</taxon>
        <taxon>Stieleria</taxon>
    </lineage>
</organism>